<dbReference type="EMBL" id="CM011687">
    <property type="protein sequence ID" value="TMS11144.1"/>
    <property type="molecule type" value="Genomic_DNA"/>
</dbReference>
<sequence length="450" mass="48959">MSCPMTSTAWCCSQGKDDYINASYVEDLSPYCPRLIATQAPLTGTAADFWLMVYEQKVSLVVMLVSEQELEKGKVVRYFPTERGQQLSQGPITLSLTTQKTAPTHVERMISLQYRDQSLKRTVVHLQFMSWPELGLPDSKSNLLRFIQEVHGHYLHQRPLHTPVVVHCSSGVGRTGAFCLLYAALQELEAGNGIPDLPLLVKKMRQQRKNMLQEKLHLKFCYEAVLKHAEQVLQRHGITTATYSKNTNSAATKPYSRQESQQDLVLGGDMPISSIQATIAKLSIRPPSATDPAMEAPFGLEEQVGAILPDLTSLGDVQVLQFPCPPTDPQPPSSFSPPLASPTHCTPPPPPNGLDAVSPCTPPAANHQPLPEAGSSVSPPPPAPSSLELLASLTPEAFSMEGGGKGKQRVTKQSFLQPAEGQGLHGTRGEEGGDDDPLSSLDPLWSLNKH</sequence>
<protein>
    <submittedName>
        <fullName evidence="1">Uncharacterized protein</fullName>
    </submittedName>
</protein>
<proteinExistence type="predicted"/>
<dbReference type="Proteomes" id="UP000793456">
    <property type="component" value="Chromosome XIV"/>
</dbReference>
<organism evidence="1 2">
    <name type="scientific">Larimichthys crocea</name>
    <name type="common">Large yellow croaker</name>
    <name type="synonym">Pseudosciaena crocea</name>
    <dbReference type="NCBI Taxonomy" id="215358"/>
    <lineage>
        <taxon>Eukaryota</taxon>
        <taxon>Metazoa</taxon>
        <taxon>Chordata</taxon>
        <taxon>Craniata</taxon>
        <taxon>Vertebrata</taxon>
        <taxon>Euteleostomi</taxon>
        <taxon>Actinopterygii</taxon>
        <taxon>Neopterygii</taxon>
        <taxon>Teleostei</taxon>
        <taxon>Neoteleostei</taxon>
        <taxon>Acanthomorphata</taxon>
        <taxon>Eupercaria</taxon>
        <taxon>Sciaenidae</taxon>
        <taxon>Larimichthys</taxon>
    </lineage>
</organism>
<evidence type="ECO:0000313" key="2">
    <source>
        <dbReference type="Proteomes" id="UP000793456"/>
    </source>
</evidence>
<reference evidence="1" key="1">
    <citation type="submission" date="2018-11" db="EMBL/GenBank/DDBJ databases">
        <title>The sequence and de novo assembly of Larimichthys crocea genome using PacBio and Hi-C technologies.</title>
        <authorList>
            <person name="Xu P."/>
            <person name="Chen B."/>
            <person name="Zhou Z."/>
            <person name="Ke Q."/>
            <person name="Wu Y."/>
            <person name="Bai H."/>
            <person name="Pu F."/>
        </authorList>
    </citation>
    <scope>NUCLEOTIDE SEQUENCE</scope>
    <source>
        <tissue evidence="1">Muscle</tissue>
    </source>
</reference>
<keyword evidence="2" id="KW-1185">Reference proteome</keyword>
<accession>A0ACD3QVH9</accession>
<gene>
    <name evidence="1" type="ORF">E3U43_020137</name>
</gene>
<name>A0ACD3QVH9_LARCR</name>
<evidence type="ECO:0000313" key="1">
    <source>
        <dbReference type="EMBL" id="TMS11144.1"/>
    </source>
</evidence>
<comment type="caution">
    <text evidence="1">The sequence shown here is derived from an EMBL/GenBank/DDBJ whole genome shotgun (WGS) entry which is preliminary data.</text>
</comment>